<keyword evidence="2" id="KW-0812">Transmembrane</keyword>
<evidence type="ECO:0000313" key="4">
    <source>
        <dbReference type="EMBL" id="CAA9482796.1"/>
    </source>
</evidence>
<accession>A0A6J4RZU9</accession>
<dbReference type="AlphaFoldDB" id="A0A6J4RZU9"/>
<feature type="compositionally biased region" description="Basic and acidic residues" evidence="1">
    <location>
        <begin position="46"/>
        <end position="56"/>
    </location>
</feature>
<evidence type="ECO:0000256" key="3">
    <source>
        <dbReference type="SAM" id="SignalP"/>
    </source>
</evidence>
<evidence type="ECO:0000256" key="2">
    <source>
        <dbReference type="SAM" id="Phobius"/>
    </source>
</evidence>
<proteinExistence type="predicted"/>
<organism evidence="4">
    <name type="scientific">uncultured Solirubrobacteraceae bacterium</name>
    <dbReference type="NCBI Taxonomy" id="1162706"/>
    <lineage>
        <taxon>Bacteria</taxon>
        <taxon>Bacillati</taxon>
        <taxon>Actinomycetota</taxon>
        <taxon>Thermoleophilia</taxon>
        <taxon>Solirubrobacterales</taxon>
        <taxon>Solirubrobacteraceae</taxon>
        <taxon>environmental samples</taxon>
    </lineage>
</organism>
<feature type="region of interest" description="Disordered" evidence="1">
    <location>
        <begin position="30"/>
        <end position="60"/>
    </location>
</feature>
<evidence type="ECO:0000256" key="1">
    <source>
        <dbReference type="SAM" id="MobiDB-lite"/>
    </source>
</evidence>
<evidence type="ECO:0008006" key="5">
    <source>
        <dbReference type="Google" id="ProtNLM"/>
    </source>
</evidence>
<feature type="chain" id="PRO_5026832320" description="Gram-positive cocci surface proteins LPxTG domain-containing protein" evidence="3">
    <location>
        <begin position="27"/>
        <end position="93"/>
    </location>
</feature>
<protein>
    <recommendedName>
        <fullName evidence="5">Gram-positive cocci surface proteins LPxTG domain-containing protein</fullName>
    </recommendedName>
</protein>
<feature type="signal peptide" evidence="3">
    <location>
        <begin position="1"/>
        <end position="26"/>
    </location>
</feature>
<gene>
    <name evidence="4" type="ORF">AVDCRST_MAG67-1058</name>
</gene>
<keyword evidence="2" id="KW-0472">Membrane</keyword>
<reference evidence="4" key="1">
    <citation type="submission" date="2020-02" db="EMBL/GenBank/DDBJ databases">
        <authorList>
            <person name="Meier V. D."/>
        </authorList>
    </citation>
    <scope>NUCLEOTIDE SEQUENCE</scope>
    <source>
        <strain evidence="4">AVDCRST_MAG67</strain>
    </source>
</reference>
<keyword evidence="3" id="KW-0732">Signal</keyword>
<dbReference type="EMBL" id="CADCVQ010000050">
    <property type="protein sequence ID" value="CAA9482796.1"/>
    <property type="molecule type" value="Genomic_DNA"/>
</dbReference>
<name>A0A6J4RZU9_9ACTN</name>
<dbReference type="NCBIfam" id="TIGR01167">
    <property type="entry name" value="LPXTG_anchor"/>
    <property type="match status" value="1"/>
</dbReference>
<feature type="transmembrane region" description="Helical" evidence="2">
    <location>
        <begin position="68"/>
        <end position="85"/>
    </location>
</feature>
<sequence>MPPVARRIVAVLLVAAVLCLPAAASAQTSTIPEDGAGVTTTPPVPLEREPAPRRAASELPNTGADPRMLFLGGLALTLIGFGLRLRTADADLY</sequence>
<keyword evidence="2" id="KW-1133">Transmembrane helix</keyword>